<feature type="region of interest" description="Disordered" evidence="1">
    <location>
        <begin position="75"/>
        <end position="163"/>
    </location>
</feature>
<keyword evidence="4" id="KW-1185">Reference proteome</keyword>
<keyword evidence="2" id="KW-1133">Transmembrane helix</keyword>
<gene>
    <name evidence="3" type="ORF">PG993_007986</name>
</gene>
<reference evidence="3 4" key="1">
    <citation type="submission" date="2023-01" db="EMBL/GenBank/DDBJ databases">
        <title>Analysis of 21 Apiospora genomes using comparative genomics revels a genus with tremendous synthesis potential of carbohydrate active enzymes and secondary metabolites.</title>
        <authorList>
            <person name="Sorensen T."/>
        </authorList>
    </citation>
    <scope>NUCLEOTIDE SEQUENCE [LARGE SCALE GENOMIC DNA]</scope>
    <source>
        <strain evidence="3 4">CBS 33761</strain>
    </source>
</reference>
<name>A0ABR1T0U7_9PEZI</name>
<proteinExistence type="predicted"/>
<organism evidence="3 4">
    <name type="scientific">Apiospora rasikravindrae</name>
    <dbReference type="NCBI Taxonomy" id="990691"/>
    <lineage>
        <taxon>Eukaryota</taxon>
        <taxon>Fungi</taxon>
        <taxon>Dikarya</taxon>
        <taxon>Ascomycota</taxon>
        <taxon>Pezizomycotina</taxon>
        <taxon>Sordariomycetes</taxon>
        <taxon>Xylariomycetidae</taxon>
        <taxon>Amphisphaeriales</taxon>
        <taxon>Apiosporaceae</taxon>
        <taxon>Apiospora</taxon>
    </lineage>
</organism>
<protein>
    <submittedName>
        <fullName evidence="3">Uncharacterized protein</fullName>
    </submittedName>
</protein>
<keyword evidence="2" id="KW-0472">Membrane</keyword>
<feature type="compositionally biased region" description="Polar residues" evidence="1">
    <location>
        <begin position="24"/>
        <end position="38"/>
    </location>
</feature>
<comment type="caution">
    <text evidence="3">The sequence shown here is derived from an EMBL/GenBank/DDBJ whole genome shotgun (WGS) entry which is preliminary data.</text>
</comment>
<sequence length="163" mass="16758">MAPTVASPGTMTTPATPPSGIAIPSSTSTETGRNTDGSSLDHSNAWIAGAVVGPIAGCILVGLLVWWIMRHRMKKTSAPAAQVSEPGKHVSSTYGQYQPVSNWPAPSSSPPPHGTPPSHGWEAQHKPTPPPVSGGSPGPMHELSNVPGNTDHAGVVYELPPGR</sequence>
<accession>A0ABR1T0U7</accession>
<evidence type="ECO:0000313" key="4">
    <source>
        <dbReference type="Proteomes" id="UP001444661"/>
    </source>
</evidence>
<dbReference type="Proteomes" id="UP001444661">
    <property type="component" value="Unassembled WGS sequence"/>
</dbReference>
<evidence type="ECO:0000256" key="2">
    <source>
        <dbReference type="SAM" id="Phobius"/>
    </source>
</evidence>
<feature type="region of interest" description="Disordered" evidence="1">
    <location>
        <begin position="1"/>
        <end position="38"/>
    </location>
</feature>
<evidence type="ECO:0000313" key="3">
    <source>
        <dbReference type="EMBL" id="KAK8039575.1"/>
    </source>
</evidence>
<feature type="transmembrane region" description="Helical" evidence="2">
    <location>
        <begin position="45"/>
        <end position="68"/>
    </location>
</feature>
<keyword evidence="2" id="KW-0812">Transmembrane</keyword>
<dbReference type="CDD" id="cd12087">
    <property type="entry name" value="TM_EGFR-like"/>
    <property type="match status" value="1"/>
</dbReference>
<evidence type="ECO:0000256" key="1">
    <source>
        <dbReference type="SAM" id="MobiDB-lite"/>
    </source>
</evidence>
<dbReference type="EMBL" id="JAQQWK010000006">
    <property type="protein sequence ID" value="KAK8039575.1"/>
    <property type="molecule type" value="Genomic_DNA"/>
</dbReference>